<evidence type="ECO:0000313" key="1">
    <source>
        <dbReference type="EMBL" id="KAK3372221.1"/>
    </source>
</evidence>
<reference evidence="1" key="2">
    <citation type="submission" date="2023-06" db="EMBL/GenBank/DDBJ databases">
        <authorList>
            <consortium name="Lawrence Berkeley National Laboratory"/>
            <person name="Haridas S."/>
            <person name="Hensen N."/>
            <person name="Bonometti L."/>
            <person name="Westerberg I."/>
            <person name="Brannstrom I.O."/>
            <person name="Guillou S."/>
            <person name="Cros-Aarteil S."/>
            <person name="Calhoun S."/>
            <person name="Kuo A."/>
            <person name="Mondo S."/>
            <person name="Pangilinan J."/>
            <person name="Riley R."/>
            <person name="LaButti K."/>
            <person name="Andreopoulos B."/>
            <person name="Lipzen A."/>
            <person name="Chen C."/>
            <person name="Yanf M."/>
            <person name="Daum C."/>
            <person name="Ng V."/>
            <person name="Clum A."/>
            <person name="Steindorff A."/>
            <person name="Ohm R."/>
            <person name="Martin F."/>
            <person name="Silar P."/>
            <person name="Natvig D."/>
            <person name="Lalanne C."/>
            <person name="Gautier V."/>
            <person name="Ament-velasquez S.L."/>
            <person name="Kruys A."/>
            <person name="Hutchinson M.I."/>
            <person name="Powell A.J."/>
            <person name="Barry K."/>
            <person name="Miller A.N."/>
            <person name="Grigoriev I.V."/>
            <person name="Debuchy R."/>
            <person name="Gladieux P."/>
            <person name="Thoren M.H."/>
            <person name="Johannesson H."/>
        </authorList>
    </citation>
    <scope>NUCLEOTIDE SEQUENCE</scope>
    <source>
        <strain evidence="1">CBS 232.78</strain>
    </source>
</reference>
<reference evidence="1" key="1">
    <citation type="journal article" date="2023" name="Mol. Phylogenet. Evol.">
        <title>Genome-scale phylogeny and comparative genomics of the fungal order Sordariales.</title>
        <authorList>
            <person name="Hensen N."/>
            <person name="Bonometti L."/>
            <person name="Westerberg I."/>
            <person name="Brannstrom I.O."/>
            <person name="Guillou S."/>
            <person name="Cros-Aarteil S."/>
            <person name="Calhoun S."/>
            <person name="Haridas S."/>
            <person name="Kuo A."/>
            <person name="Mondo S."/>
            <person name="Pangilinan J."/>
            <person name="Riley R."/>
            <person name="LaButti K."/>
            <person name="Andreopoulos B."/>
            <person name="Lipzen A."/>
            <person name="Chen C."/>
            <person name="Yan M."/>
            <person name="Daum C."/>
            <person name="Ng V."/>
            <person name="Clum A."/>
            <person name="Steindorff A."/>
            <person name="Ohm R.A."/>
            <person name="Martin F."/>
            <person name="Silar P."/>
            <person name="Natvig D.O."/>
            <person name="Lalanne C."/>
            <person name="Gautier V."/>
            <person name="Ament-Velasquez S.L."/>
            <person name="Kruys A."/>
            <person name="Hutchinson M.I."/>
            <person name="Powell A.J."/>
            <person name="Barry K."/>
            <person name="Miller A.N."/>
            <person name="Grigoriev I.V."/>
            <person name="Debuchy R."/>
            <person name="Gladieux P."/>
            <person name="Hiltunen Thoren M."/>
            <person name="Johannesson H."/>
        </authorList>
    </citation>
    <scope>NUCLEOTIDE SEQUENCE</scope>
    <source>
        <strain evidence="1">CBS 232.78</strain>
    </source>
</reference>
<dbReference type="Proteomes" id="UP001285441">
    <property type="component" value="Unassembled WGS sequence"/>
</dbReference>
<name>A0AAE0N685_9PEZI</name>
<gene>
    <name evidence="1" type="ORF">B0H63DRAFT_290232</name>
</gene>
<dbReference type="AlphaFoldDB" id="A0AAE0N685"/>
<proteinExistence type="predicted"/>
<accession>A0AAE0N685</accession>
<evidence type="ECO:0000313" key="2">
    <source>
        <dbReference type="Proteomes" id="UP001285441"/>
    </source>
</evidence>
<comment type="caution">
    <text evidence="1">The sequence shown here is derived from an EMBL/GenBank/DDBJ whole genome shotgun (WGS) entry which is preliminary data.</text>
</comment>
<sequence length="211" mass="23750">MFVLCAGHRQSAEMELQAHAARLVISKSSLPCRDAPRRACCTDIDRGSIQKSSPALWWCSFRSWKEHTLSICTLFVRCRRMPKKQRGTEVRAKSYAQQWRHWDPNLAPRLRGIRFPGGDGFWECSQLFYGVEAKARKTVVVGDIITESGDIIHSFILSQQVPQVWFRGVQGVLTESITNSSAGLFPGLLHVLDRARDLPALNDPGNLVLGF</sequence>
<dbReference type="EMBL" id="JAULSW010000008">
    <property type="protein sequence ID" value="KAK3372221.1"/>
    <property type="molecule type" value="Genomic_DNA"/>
</dbReference>
<keyword evidence="2" id="KW-1185">Reference proteome</keyword>
<protein>
    <submittedName>
        <fullName evidence="1">Uncharacterized protein</fullName>
    </submittedName>
</protein>
<organism evidence="1 2">
    <name type="scientific">Podospora didyma</name>
    <dbReference type="NCBI Taxonomy" id="330526"/>
    <lineage>
        <taxon>Eukaryota</taxon>
        <taxon>Fungi</taxon>
        <taxon>Dikarya</taxon>
        <taxon>Ascomycota</taxon>
        <taxon>Pezizomycotina</taxon>
        <taxon>Sordariomycetes</taxon>
        <taxon>Sordariomycetidae</taxon>
        <taxon>Sordariales</taxon>
        <taxon>Podosporaceae</taxon>
        <taxon>Podospora</taxon>
    </lineage>
</organism>